<feature type="transmembrane region" description="Helical" evidence="1">
    <location>
        <begin position="373"/>
        <end position="398"/>
    </location>
</feature>
<feature type="transmembrane region" description="Helical" evidence="1">
    <location>
        <begin position="176"/>
        <end position="196"/>
    </location>
</feature>
<evidence type="ECO:0000313" key="3">
    <source>
        <dbReference type="Proteomes" id="UP000777774"/>
    </source>
</evidence>
<keyword evidence="1" id="KW-1133">Transmembrane helix</keyword>
<keyword evidence="3" id="KW-1185">Reference proteome</keyword>
<evidence type="ECO:0000313" key="2">
    <source>
        <dbReference type="EMBL" id="NKY40236.1"/>
    </source>
</evidence>
<protein>
    <submittedName>
        <fullName evidence="2">YibE/F family protein</fullName>
    </submittedName>
</protein>
<keyword evidence="1" id="KW-0812">Transmembrane</keyword>
<feature type="transmembrane region" description="Helical" evidence="1">
    <location>
        <begin position="151"/>
        <end position="169"/>
    </location>
</feature>
<dbReference type="Pfam" id="PF07907">
    <property type="entry name" value="YibE_F"/>
    <property type="match status" value="1"/>
</dbReference>
<comment type="caution">
    <text evidence="2">The sequence shown here is derived from an EMBL/GenBank/DDBJ whole genome shotgun (WGS) entry which is preliminary data.</text>
</comment>
<organism evidence="2 3">
    <name type="scientific">Cellulomonas septica</name>
    <dbReference type="NCBI Taxonomy" id="285080"/>
    <lineage>
        <taxon>Bacteria</taxon>
        <taxon>Bacillati</taxon>
        <taxon>Actinomycetota</taxon>
        <taxon>Actinomycetes</taxon>
        <taxon>Micrococcales</taxon>
        <taxon>Cellulomonadaceae</taxon>
        <taxon>Cellulomonas</taxon>
    </lineage>
</organism>
<feature type="transmembrane region" description="Helical" evidence="1">
    <location>
        <begin position="273"/>
        <end position="293"/>
    </location>
</feature>
<dbReference type="InterPro" id="IPR012507">
    <property type="entry name" value="YibE_F"/>
</dbReference>
<dbReference type="PANTHER" id="PTHR41771">
    <property type="entry name" value="MEMBRANE PROTEIN-RELATED"/>
    <property type="match status" value="1"/>
</dbReference>
<sequence length="413" mass="42693">MTLDALPATRTRRAGTPRTAVVLVVLVVLATLGALVGTLATWPTDESRPETGFVDVDVERVSATVTGSRWDTCDGTVEDMAPDGSVPSTVRCLHVTAEVDAGSEAGTSVEVIATSGLTRADVPPGTAVVLEHYPSDENGDEVWAWGDFRRGVPLATFALAFALVTVLVAGMRGFRALVGLAIAFVVLAVHLVPALVQGQPALVATLSAATLVVVAVLYLAHGFSLRTTTALLGTLGGLLMVTVLGVVGARMAHLHPGSTEDTYQLARLLGDDGVRILQGVFLSGVVLAGIGVLNDVTITQASAVFELRSSDPAASWRGLFARGMRIGRDHIASTVYTIAFAYAGASLPVLLLLELYDQPLGMTLTSGAFAEQIVSTLAGSIGLVLAIPLTTAVAAVVATRLAPKHVSGGGHRH</sequence>
<keyword evidence="1" id="KW-0472">Membrane</keyword>
<feature type="transmembrane region" description="Helical" evidence="1">
    <location>
        <begin position="331"/>
        <end position="353"/>
    </location>
</feature>
<feature type="transmembrane region" description="Helical" evidence="1">
    <location>
        <begin position="232"/>
        <end position="253"/>
    </location>
</feature>
<dbReference type="RefSeq" id="WP_168679211.1">
    <property type="nucleotide sequence ID" value="NZ_JAAXOY010000304.1"/>
</dbReference>
<dbReference type="EMBL" id="JAAXOY010000304">
    <property type="protein sequence ID" value="NKY40236.1"/>
    <property type="molecule type" value="Genomic_DNA"/>
</dbReference>
<dbReference type="PANTHER" id="PTHR41771:SF1">
    <property type="entry name" value="MEMBRANE PROTEIN"/>
    <property type="match status" value="1"/>
</dbReference>
<gene>
    <name evidence="2" type="ORF">HGA02_12060</name>
</gene>
<feature type="transmembrane region" description="Helical" evidence="1">
    <location>
        <begin position="202"/>
        <end position="220"/>
    </location>
</feature>
<name>A0ABX1K3Y0_9CELL</name>
<dbReference type="Proteomes" id="UP000777774">
    <property type="component" value="Unassembled WGS sequence"/>
</dbReference>
<proteinExistence type="predicted"/>
<reference evidence="2 3" key="1">
    <citation type="submission" date="2020-04" db="EMBL/GenBank/DDBJ databases">
        <title>MicrobeNet Type strains.</title>
        <authorList>
            <person name="Nicholson A.C."/>
        </authorList>
    </citation>
    <scope>NUCLEOTIDE SEQUENCE [LARGE SCALE GENOMIC DNA]</scope>
    <source>
        <strain evidence="2 3">ATCC BAA-787</strain>
    </source>
</reference>
<accession>A0ABX1K3Y0</accession>
<feature type="transmembrane region" description="Helical" evidence="1">
    <location>
        <begin position="20"/>
        <end position="42"/>
    </location>
</feature>
<evidence type="ECO:0000256" key="1">
    <source>
        <dbReference type="SAM" id="Phobius"/>
    </source>
</evidence>